<accession>A0A804PQJ1</accession>
<dbReference type="InParanoid" id="A0A804PQJ1"/>
<reference evidence="2" key="1">
    <citation type="journal article" date="2009" name="Science">
        <title>The B73 maize genome: complexity, diversity, and dynamics.</title>
        <authorList>
            <person name="Schnable P.S."/>
            <person name="Ware D."/>
            <person name="Fulton R.S."/>
            <person name="Stein J.C."/>
            <person name="Wei F."/>
            <person name="Pasternak S."/>
            <person name="Liang C."/>
            <person name="Zhang J."/>
            <person name="Fulton L."/>
            <person name="Graves T.A."/>
            <person name="Minx P."/>
            <person name="Reily A.D."/>
            <person name="Courtney L."/>
            <person name="Kruchowski S.S."/>
            <person name="Tomlinson C."/>
            <person name="Strong C."/>
            <person name="Delehaunty K."/>
            <person name="Fronick C."/>
            <person name="Courtney B."/>
            <person name="Rock S.M."/>
            <person name="Belter E."/>
            <person name="Du F."/>
            <person name="Kim K."/>
            <person name="Abbott R.M."/>
            <person name="Cotton M."/>
            <person name="Levy A."/>
            <person name="Marchetto P."/>
            <person name="Ochoa K."/>
            <person name="Jackson S.M."/>
            <person name="Gillam B."/>
            <person name="Chen W."/>
            <person name="Yan L."/>
            <person name="Higginbotham J."/>
            <person name="Cardenas M."/>
            <person name="Waligorski J."/>
            <person name="Applebaum E."/>
            <person name="Phelps L."/>
            <person name="Falcone J."/>
            <person name="Kanchi K."/>
            <person name="Thane T."/>
            <person name="Scimone A."/>
            <person name="Thane N."/>
            <person name="Henke J."/>
            <person name="Wang T."/>
            <person name="Ruppert J."/>
            <person name="Shah N."/>
            <person name="Rotter K."/>
            <person name="Hodges J."/>
            <person name="Ingenthron E."/>
            <person name="Cordes M."/>
            <person name="Kohlberg S."/>
            <person name="Sgro J."/>
            <person name="Delgado B."/>
            <person name="Mead K."/>
            <person name="Chinwalla A."/>
            <person name="Leonard S."/>
            <person name="Crouse K."/>
            <person name="Collura K."/>
            <person name="Kudrna D."/>
            <person name="Currie J."/>
            <person name="He R."/>
            <person name="Angelova A."/>
            <person name="Rajasekar S."/>
            <person name="Mueller T."/>
            <person name="Lomeli R."/>
            <person name="Scara G."/>
            <person name="Ko A."/>
            <person name="Delaney K."/>
            <person name="Wissotski M."/>
            <person name="Lopez G."/>
            <person name="Campos D."/>
            <person name="Braidotti M."/>
            <person name="Ashley E."/>
            <person name="Golser W."/>
            <person name="Kim H."/>
            <person name="Lee S."/>
            <person name="Lin J."/>
            <person name="Dujmic Z."/>
            <person name="Kim W."/>
            <person name="Talag J."/>
            <person name="Zuccolo A."/>
            <person name="Fan C."/>
            <person name="Sebastian A."/>
            <person name="Kramer M."/>
            <person name="Spiegel L."/>
            <person name="Nascimento L."/>
            <person name="Zutavern T."/>
            <person name="Miller B."/>
            <person name="Ambroise C."/>
            <person name="Muller S."/>
            <person name="Spooner W."/>
            <person name="Narechania A."/>
            <person name="Ren L."/>
            <person name="Wei S."/>
            <person name="Kumari S."/>
            <person name="Faga B."/>
            <person name="Levy M.J."/>
            <person name="McMahan L."/>
            <person name="Van Buren P."/>
            <person name="Vaughn M.W."/>
            <person name="Ying K."/>
            <person name="Yeh C.-T."/>
            <person name="Emrich S.J."/>
            <person name="Jia Y."/>
            <person name="Kalyanaraman A."/>
            <person name="Hsia A.-P."/>
            <person name="Barbazuk W.B."/>
            <person name="Baucom R.S."/>
            <person name="Brutnell T.P."/>
            <person name="Carpita N.C."/>
            <person name="Chaparro C."/>
            <person name="Chia J.-M."/>
            <person name="Deragon J.-M."/>
            <person name="Estill J.C."/>
            <person name="Fu Y."/>
            <person name="Jeddeloh J.A."/>
            <person name="Han Y."/>
            <person name="Lee H."/>
            <person name="Li P."/>
            <person name="Lisch D.R."/>
            <person name="Liu S."/>
            <person name="Liu Z."/>
            <person name="Nagel D.H."/>
            <person name="McCann M.C."/>
            <person name="SanMiguel P."/>
            <person name="Myers A.M."/>
            <person name="Nettleton D."/>
            <person name="Nguyen J."/>
            <person name="Penning B.W."/>
            <person name="Ponnala L."/>
            <person name="Schneider K.L."/>
            <person name="Schwartz D.C."/>
            <person name="Sharma A."/>
            <person name="Soderlund C."/>
            <person name="Springer N.M."/>
            <person name="Sun Q."/>
            <person name="Wang H."/>
            <person name="Waterman M."/>
            <person name="Westerman R."/>
            <person name="Wolfgruber T.K."/>
            <person name="Yang L."/>
            <person name="Yu Y."/>
            <person name="Zhang L."/>
            <person name="Zhou S."/>
            <person name="Zhu Q."/>
            <person name="Bennetzen J.L."/>
            <person name="Dawe R.K."/>
            <person name="Jiang J."/>
            <person name="Jiang N."/>
            <person name="Presting G.G."/>
            <person name="Wessler S.R."/>
            <person name="Aluru S."/>
            <person name="Martienssen R.A."/>
            <person name="Clifton S.W."/>
            <person name="McCombie W.R."/>
            <person name="Wing R.A."/>
            <person name="Wilson R.K."/>
        </authorList>
    </citation>
    <scope>NUCLEOTIDE SEQUENCE [LARGE SCALE GENOMIC DNA]</scope>
    <source>
        <strain evidence="2">cv. B73</strain>
    </source>
</reference>
<organism evidence="1 2">
    <name type="scientific">Zea mays</name>
    <name type="common">Maize</name>
    <dbReference type="NCBI Taxonomy" id="4577"/>
    <lineage>
        <taxon>Eukaryota</taxon>
        <taxon>Viridiplantae</taxon>
        <taxon>Streptophyta</taxon>
        <taxon>Embryophyta</taxon>
        <taxon>Tracheophyta</taxon>
        <taxon>Spermatophyta</taxon>
        <taxon>Magnoliopsida</taxon>
        <taxon>Liliopsida</taxon>
        <taxon>Poales</taxon>
        <taxon>Poaceae</taxon>
        <taxon>PACMAD clade</taxon>
        <taxon>Panicoideae</taxon>
        <taxon>Andropogonodae</taxon>
        <taxon>Andropogoneae</taxon>
        <taxon>Tripsacinae</taxon>
        <taxon>Zea</taxon>
    </lineage>
</organism>
<keyword evidence="2" id="KW-1185">Reference proteome</keyword>
<reference evidence="1" key="3">
    <citation type="submission" date="2021-05" db="UniProtKB">
        <authorList>
            <consortium name="EnsemblPlants"/>
        </authorList>
    </citation>
    <scope>IDENTIFICATION</scope>
    <source>
        <strain evidence="1">cv. B73</strain>
    </source>
</reference>
<evidence type="ECO:0000313" key="1">
    <source>
        <dbReference type="EnsemblPlants" id="Zm00001eb259250_P001"/>
    </source>
</evidence>
<dbReference type="AlphaFoldDB" id="A0A804PQJ1"/>
<dbReference type="Proteomes" id="UP000007305">
    <property type="component" value="Chromosome 5"/>
</dbReference>
<name>A0A804PQJ1_MAIZE</name>
<dbReference type="EnsemblPlants" id="Zm00001eb259250_T001">
    <property type="protein sequence ID" value="Zm00001eb259250_P001"/>
    <property type="gene ID" value="Zm00001eb259250"/>
</dbReference>
<dbReference type="Gramene" id="Zm00001eb259250_T001">
    <property type="protein sequence ID" value="Zm00001eb259250_P001"/>
    <property type="gene ID" value="Zm00001eb259250"/>
</dbReference>
<reference evidence="1" key="2">
    <citation type="submission" date="2019-07" db="EMBL/GenBank/DDBJ databases">
        <authorList>
            <person name="Seetharam A."/>
            <person name="Woodhouse M."/>
            <person name="Cannon E."/>
        </authorList>
    </citation>
    <scope>NUCLEOTIDE SEQUENCE [LARGE SCALE GENOMIC DNA]</scope>
    <source>
        <strain evidence="1">cv. B73</strain>
    </source>
</reference>
<sequence>MAGVLESICLIMPASHPPPLIAGGTMPLCSAGATSSGSMSTSAFTLFFFEPPYMKLPTITCSNAKPRFLSLYAEDDIENKPYDTKTAMPTDSAYTPTNNPVVRTTQSYAKTSASGPCATILYHQV</sequence>
<proteinExistence type="predicted"/>
<protein>
    <submittedName>
        <fullName evidence="1">Uncharacterized protein</fullName>
    </submittedName>
</protein>
<evidence type="ECO:0000313" key="2">
    <source>
        <dbReference type="Proteomes" id="UP000007305"/>
    </source>
</evidence>